<dbReference type="SUPFAM" id="SSF48452">
    <property type="entry name" value="TPR-like"/>
    <property type="match status" value="1"/>
</dbReference>
<dbReference type="Gene3D" id="1.25.40.390">
    <property type="match status" value="1"/>
</dbReference>
<keyword evidence="4" id="KW-0998">Cell outer membrane</keyword>
<evidence type="ECO:0000259" key="5">
    <source>
        <dbReference type="Pfam" id="PF07980"/>
    </source>
</evidence>
<sequence>MKKTYFLGKVYGPDGEPIMDGDKELEYKPDAIALDVSGTPNEKTAGARMAKYEFDNTAQAGGQLVHNDWVLFRYADVLLMKSEALVRAGQNGDAELQQVRGRVDATARTATLNNILDERLLEFAWEGLRRQDLIRFGKFHQPISDRPASAPFRTVFPIPVDVLSLNTNLTQNPGYTN</sequence>
<dbReference type="GO" id="GO:0009279">
    <property type="term" value="C:cell outer membrane"/>
    <property type="evidence" value="ECO:0007669"/>
    <property type="project" value="UniProtKB-SubCell"/>
</dbReference>
<evidence type="ECO:0000256" key="1">
    <source>
        <dbReference type="ARBA" id="ARBA00004442"/>
    </source>
</evidence>
<keyword evidence="3" id="KW-0472">Membrane</keyword>
<feature type="domain" description="RagB/SusD" evidence="5">
    <location>
        <begin position="39"/>
        <end position="175"/>
    </location>
</feature>
<evidence type="ECO:0000256" key="2">
    <source>
        <dbReference type="ARBA" id="ARBA00022729"/>
    </source>
</evidence>
<reference evidence="6" key="1">
    <citation type="submission" date="2019-08" db="EMBL/GenBank/DDBJ databases">
        <authorList>
            <person name="Kucharzyk K."/>
            <person name="Murdoch R.W."/>
            <person name="Higgins S."/>
            <person name="Loffler F."/>
        </authorList>
    </citation>
    <scope>NUCLEOTIDE SEQUENCE</scope>
</reference>
<evidence type="ECO:0000256" key="4">
    <source>
        <dbReference type="ARBA" id="ARBA00023237"/>
    </source>
</evidence>
<evidence type="ECO:0000256" key="3">
    <source>
        <dbReference type="ARBA" id="ARBA00023136"/>
    </source>
</evidence>
<comment type="caution">
    <text evidence="6">The sequence shown here is derived from an EMBL/GenBank/DDBJ whole genome shotgun (WGS) entry which is preliminary data.</text>
</comment>
<gene>
    <name evidence="6" type="ORF">SDC9_168064</name>
</gene>
<keyword evidence="2" id="KW-0732">Signal</keyword>
<dbReference type="EMBL" id="VSSQ01068502">
    <property type="protein sequence ID" value="MPN20685.1"/>
    <property type="molecule type" value="Genomic_DNA"/>
</dbReference>
<accession>A0A645G229</accession>
<name>A0A645G229_9ZZZZ</name>
<dbReference type="Pfam" id="PF07980">
    <property type="entry name" value="SusD_RagB"/>
    <property type="match status" value="1"/>
</dbReference>
<dbReference type="InterPro" id="IPR012944">
    <property type="entry name" value="SusD_RagB_dom"/>
</dbReference>
<evidence type="ECO:0000313" key="6">
    <source>
        <dbReference type="EMBL" id="MPN20685.1"/>
    </source>
</evidence>
<organism evidence="6">
    <name type="scientific">bioreactor metagenome</name>
    <dbReference type="NCBI Taxonomy" id="1076179"/>
    <lineage>
        <taxon>unclassified sequences</taxon>
        <taxon>metagenomes</taxon>
        <taxon>ecological metagenomes</taxon>
    </lineage>
</organism>
<comment type="subcellular location">
    <subcellularLocation>
        <location evidence="1">Cell outer membrane</location>
    </subcellularLocation>
</comment>
<protein>
    <recommendedName>
        <fullName evidence="5">RagB/SusD domain-containing protein</fullName>
    </recommendedName>
</protein>
<dbReference type="AlphaFoldDB" id="A0A645G229"/>
<proteinExistence type="predicted"/>
<dbReference type="InterPro" id="IPR011990">
    <property type="entry name" value="TPR-like_helical_dom_sf"/>
</dbReference>